<dbReference type="EMBL" id="BQMJ01000046">
    <property type="protein sequence ID" value="GJQ13645.1"/>
    <property type="molecule type" value="Genomic_DNA"/>
</dbReference>
<reference evidence="8" key="2">
    <citation type="submission" date="2022-01" db="EMBL/GenBank/DDBJ databases">
        <authorList>
            <person name="Hirooka S."/>
            <person name="Miyagishima S.Y."/>
        </authorList>
    </citation>
    <scope>NUCLEOTIDE SEQUENCE</scope>
    <source>
        <strain evidence="8">NBRC 102759</strain>
    </source>
</reference>
<reference evidence="8" key="1">
    <citation type="journal article" date="2022" name="Proc. Natl. Acad. Sci. U.S.A.">
        <title>Life cycle and functional genomics of the unicellular red alga Galdieria for elucidating algal and plant evolution and industrial use.</title>
        <authorList>
            <person name="Hirooka S."/>
            <person name="Itabashi T."/>
            <person name="Ichinose T.M."/>
            <person name="Onuma R."/>
            <person name="Fujiwara T."/>
            <person name="Yamashita S."/>
            <person name="Jong L.W."/>
            <person name="Tomita R."/>
            <person name="Iwane A.H."/>
            <person name="Miyagishima S.Y."/>
        </authorList>
    </citation>
    <scope>NUCLEOTIDE SEQUENCE</scope>
    <source>
        <strain evidence="8">NBRC 102759</strain>
    </source>
</reference>
<proteinExistence type="inferred from homology"/>
<comment type="caution">
    <text evidence="8">The sequence shown here is derived from an EMBL/GenBank/DDBJ whole genome shotgun (WGS) entry which is preliminary data.</text>
</comment>
<dbReference type="GO" id="GO:0043565">
    <property type="term" value="F:sequence-specific DNA binding"/>
    <property type="evidence" value="ECO:0007669"/>
    <property type="project" value="InterPro"/>
</dbReference>
<name>A0A9C7USP3_9RHOD</name>
<feature type="domain" description="GATA-type" evidence="7">
    <location>
        <begin position="326"/>
        <end position="353"/>
    </location>
</feature>
<dbReference type="GO" id="GO:0000228">
    <property type="term" value="C:nuclear chromosome"/>
    <property type="evidence" value="ECO:0007669"/>
    <property type="project" value="InterPro"/>
</dbReference>
<evidence type="ECO:0000256" key="1">
    <source>
        <dbReference type="ARBA" id="ARBA00004123"/>
    </source>
</evidence>
<gene>
    <name evidence="8" type="ORF">GpartN1_g5436.t1</name>
</gene>
<keyword evidence="4" id="KW-0804">Transcription</keyword>
<keyword evidence="5" id="KW-0539">Nucleus</keyword>
<evidence type="ECO:0000256" key="4">
    <source>
        <dbReference type="ARBA" id="ARBA00023163"/>
    </source>
</evidence>
<dbReference type="PANTHER" id="PTHR10019">
    <property type="entry name" value="SNF5"/>
    <property type="match status" value="1"/>
</dbReference>
<evidence type="ECO:0000256" key="2">
    <source>
        <dbReference type="ARBA" id="ARBA00010239"/>
    </source>
</evidence>
<comment type="similarity">
    <text evidence="2">Belongs to the SNF5 family.</text>
</comment>
<dbReference type="GO" id="GO:0006338">
    <property type="term" value="P:chromatin remodeling"/>
    <property type="evidence" value="ECO:0007669"/>
    <property type="project" value="InterPro"/>
</dbReference>
<accession>A0A9C7USP3</accession>
<dbReference type="AlphaFoldDB" id="A0A9C7USP3"/>
<keyword evidence="9" id="KW-1185">Reference proteome</keyword>
<evidence type="ECO:0000259" key="7">
    <source>
        <dbReference type="PROSITE" id="PS00344"/>
    </source>
</evidence>
<dbReference type="InterPro" id="IPR000679">
    <property type="entry name" value="Znf_GATA"/>
</dbReference>
<dbReference type="GO" id="GO:0006355">
    <property type="term" value="P:regulation of DNA-templated transcription"/>
    <property type="evidence" value="ECO:0007669"/>
    <property type="project" value="InterPro"/>
</dbReference>
<dbReference type="Pfam" id="PF00320">
    <property type="entry name" value="GATA"/>
    <property type="match status" value="1"/>
</dbReference>
<dbReference type="Proteomes" id="UP001061958">
    <property type="component" value="Unassembled WGS sequence"/>
</dbReference>
<evidence type="ECO:0000256" key="3">
    <source>
        <dbReference type="ARBA" id="ARBA00023015"/>
    </source>
</evidence>
<dbReference type="InterPro" id="IPR013088">
    <property type="entry name" value="Znf_NHR/GATA"/>
</dbReference>
<dbReference type="SUPFAM" id="SSF57716">
    <property type="entry name" value="Glucocorticoid receptor-like (DNA-binding domain)"/>
    <property type="match status" value="1"/>
</dbReference>
<dbReference type="OrthoDB" id="10258327at2759"/>
<dbReference type="GO" id="GO:0008270">
    <property type="term" value="F:zinc ion binding"/>
    <property type="evidence" value="ECO:0007669"/>
    <property type="project" value="InterPro"/>
</dbReference>
<dbReference type="Gene3D" id="3.30.50.10">
    <property type="entry name" value="Erythroid Transcription Factor GATA-1, subunit A"/>
    <property type="match status" value="1"/>
</dbReference>
<dbReference type="Pfam" id="PF04855">
    <property type="entry name" value="SNF5"/>
    <property type="match status" value="1"/>
</dbReference>
<feature type="region of interest" description="Disordered" evidence="6">
    <location>
        <begin position="202"/>
        <end position="222"/>
    </location>
</feature>
<evidence type="ECO:0000256" key="5">
    <source>
        <dbReference type="ARBA" id="ARBA00023242"/>
    </source>
</evidence>
<sequence length="372" mass="42466">MFAVSKSFDPLVPIRIDLTLSGRRFVDTFLWNIEEGEESMRAFARTIVVDISLPHSAEELIVSSIREQVAGYVPYRSPEEEIGERRHILKLDIRIGKVVLRDQFEWDRSNADNSPEEFAEILCKDLGLAREFVPAVAHAIREQLQELAENPHTRCLQGSVHASGIYRKPETLSLWQPVVEILTDDQLEKLERRETRDARVARRNKGRETIRSGTGTTISYPEPNIRKRPLRVLGNGYEFFNSSKSRVADSETEQQPLYKRVSKVPKPQTSPTPLDVMYSSPLRVANHRRTEIQQRMNNISYSMGRASFSSHLPLARAPSFDEDIRCQNCGIPRRDTPLMRAGPAGKQTLCNRCGLYYSKYNVLPDPREAETG</sequence>
<evidence type="ECO:0000313" key="9">
    <source>
        <dbReference type="Proteomes" id="UP001061958"/>
    </source>
</evidence>
<protein>
    <recommendedName>
        <fullName evidence="7">GATA-type domain-containing protein</fullName>
    </recommendedName>
</protein>
<dbReference type="SMART" id="SM00401">
    <property type="entry name" value="ZnF_GATA"/>
    <property type="match status" value="1"/>
</dbReference>
<dbReference type="PROSITE" id="PS00344">
    <property type="entry name" value="GATA_ZN_FINGER_1"/>
    <property type="match status" value="1"/>
</dbReference>
<keyword evidence="3" id="KW-0805">Transcription regulation</keyword>
<organism evidence="8 9">
    <name type="scientific">Galdieria partita</name>
    <dbReference type="NCBI Taxonomy" id="83374"/>
    <lineage>
        <taxon>Eukaryota</taxon>
        <taxon>Rhodophyta</taxon>
        <taxon>Bangiophyceae</taxon>
        <taxon>Galdieriales</taxon>
        <taxon>Galdieriaceae</taxon>
        <taxon>Galdieria</taxon>
    </lineage>
</organism>
<evidence type="ECO:0000313" key="8">
    <source>
        <dbReference type="EMBL" id="GJQ13645.1"/>
    </source>
</evidence>
<dbReference type="CDD" id="cd00202">
    <property type="entry name" value="ZnF_GATA"/>
    <property type="match status" value="1"/>
</dbReference>
<evidence type="ECO:0000256" key="6">
    <source>
        <dbReference type="SAM" id="MobiDB-lite"/>
    </source>
</evidence>
<dbReference type="InterPro" id="IPR006939">
    <property type="entry name" value="SNF5"/>
</dbReference>
<comment type="subcellular location">
    <subcellularLocation>
        <location evidence="1">Nucleus</location>
    </subcellularLocation>
</comment>